<comment type="caution">
    <text evidence="1">The sequence shown here is derived from an EMBL/GenBank/DDBJ whole genome shotgun (WGS) entry which is preliminary data.</text>
</comment>
<dbReference type="AlphaFoldDB" id="A0A3N4R238"/>
<dbReference type="EMBL" id="RKQG01000004">
    <property type="protein sequence ID" value="RPE27262.1"/>
    <property type="molecule type" value="Genomic_DNA"/>
</dbReference>
<reference evidence="1 2" key="1">
    <citation type="submission" date="2018-11" db="EMBL/GenBank/DDBJ databases">
        <title>Sequencing the genomes of 1000 actinobacteria strains.</title>
        <authorList>
            <person name="Klenk H.-P."/>
        </authorList>
    </citation>
    <scope>NUCLEOTIDE SEQUENCE [LARGE SCALE GENOMIC DNA]</scope>
    <source>
        <strain evidence="1 2">DSM 44781</strain>
    </source>
</reference>
<proteinExistence type="predicted"/>
<keyword evidence="2" id="KW-1185">Reference proteome</keyword>
<dbReference type="RefSeq" id="WP_123821618.1">
    <property type="nucleotide sequence ID" value="NZ_RKQG01000004.1"/>
</dbReference>
<gene>
    <name evidence="1" type="ORF">EDD38_7407</name>
</gene>
<evidence type="ECO:0000313" key="2">
    <source>
        <dbReference type="Proteomes" id="UP000266906"/>
    </source>
</evidence>
<organism evidence="1 2">
    <name type="scientific">Kitasatospora cineracea</name>
    <dbReference type="NCBI Taxonomy" id="88074"/>
    <lineage>
        <taxon>Bacteria</taxon>
        <taxon>Bacillati</taxon>
        <taxon>Actinomycetota</taxon>
        <taxon>Actinomycetes</taxon>
        <taxon>Kitasatosporales</taxon>
        <taxon>Streptomycetaceae</taxon>
        <taxon>Kitasatospora</taxon>
    </lineage>
</organism>
<protein>
    <submittedName>
        <fullName evidence="1">Uncharacterized protein</fullName>
    </submittedName>
</protein>
<name>A0A3N4R238_9ACTN</name>
<accession>A0A3N4R238</accession>
<sequence>MSDGTRVKVREVTGDDDALFCWFDRESQPQSAFVELELDSGTLLAGWDGIIGNGMPSRVYHRIDVRFPLGQILTPKGANDLLAELAPLAQRVLDGSEVEWDGSNHVGRILTEDAQAAHDEIEKRCADIDEWAPGILQVFDIDTIGDLWSAEDAGVTAQSTDEELEAIVKRLEREVAEGAGNSAVVHGLDDYLKELRRELQENEDED</sequence>
<dbReference type="Proteomes" id="UP000266906">
    <property type="component" value="Unassembled WGS sequence"/>
</dbReference>
<evidence type="ECO:0000313" key="1">
    <source>
        <dbReference type="EMBL" id="RPE27262.1"/>
    </source>
</evidence>